<proteinExistence type="predicted"/>
<organism evidence="8 9">
    <name type="scientific">Megalops atlanticus</name>
    <name type="common">Tarpon</name>
    <name type="synonym">Clupea gigantea</name>
    <dbReference type="NCBI Taxonomy" id="7932"/>
    <lineage>
        <taxon>Eukaryota</taxon>
        <taxon>Metazoa</taxon>
        <taxon>Chordata</taxon>
        <taxon>Craniata</taxon>
        <taxon>Vertebrata</taxon>
        <taxon>Euteleostomi</taxon>
        <taxon>Actinopterygii</taxon>
        <taxon>Neopterygii</taxon>
        <taxon>Teleostei</taxon>
        <taxon>Elopiformes</taxon>
        <taxon>Megalopidae</taxon>
        <taxon>Megalops</taxon>
    </lineage>
</organism>
<feature type="region of interest" description="Disordered" evidence="6">
    <location>
        <begin position="412"/>
        <end position="437"/>
    </location>
</feature>
<feature type="region of interest" description="Disordered" evidence="6">
    <location>
        <begin position="770"/>
        <end position="892"/>
    </location>
</feature>
<feature type="compositionally biased region" description="Low complexity" evidence="6">
    <location>
        <begin position="612"/>
        <end position="625"/>
    </location>
</feature>
<evidence type="ECO:0000256" key="5">
    <source>
        <dbReference type="ARBA" id="ARBA00023242"/>
    </source>
</evidence>
<feature type="compositionally biased region" description="Pro residues" evidence="6">
    <location>
        <begin position="51"/>
        <end position="67"/>
    </location>
</feature>
<feature type="compositionally biased region" description="Low complexity" evidence="6">
    <location>
        <begin position="923"/>
        <end position="934"/>
    </location>
</feature>
<dbReference type="InterPro" id="IPR052412">
    <property type="entry name" value="CC-Dev_Transcription_Reg"/>
</dbReference>
<reference evidence="8" key="1">
    <citation type="submission" date="2021-01" db="EMBL/GenBank/DDBJ databases">
        <authorList>
            <person name="Zahm M."/>
            <person name="Roques C."/>
            <person name="Cabau C."/>
            <person name="Klopp C."/>
            <person name="Donnadieu C."/>
            <person name="Jouanno E."/>
            <person name="Lampietro C."/>
            <person name="Louis A."/>
            <person name="Herpin A."/>
            <person name="Echchiki A."/>
            <person name="Berthelot C."/>
            <person name="Parey E."/>
            <person name="Roest-Crollius H."/>
            <person name="Braasch I."/>
            <person name="Postlethwait J."/>
            <person name="Bobe J."/>
            <person name="Montfort J."/>
            <person name="Bouchez O."/>
            <person name="Begum T."/>
            <person name="Mejri S."/>
            <person name="Adams A."/>
            <person name="Chen W.-J."/>
            <person name="Guiguen Y."/>
        </authorList>
    </citation>
    <scope>NUCLEOTIDE SEQUENCE</scope>
    <source>
        <strain evidence="8">YG-15Mar2019-1</strain>
        <tissue evidence="8">Brain</tissue>
    </source>
</reference>
<feature type="compositionally biased region" description="Polar residues" evidence="6">
    <location>
        <begin position="770"/>
        <end position="781"/>
    </location>
</feature>
<feature type="compositionally biased region" description="Pro residues" evidence="6">
    <location>
        <begin position="935"/>
        <end position="951"/>
    </location>
</feature>
<feature type="compositionally biased region" description="Pro residues" evidence="6">
    <location>
        <begin position="241"/>
        <end position="255"/>
    </location>
</feature>
<feature type="region of interest" description="Disordered" evidence="6">
    <location>
        <begin position="466"/>
        <end position="646"/>
    </location>
</feature>
<dbReference type="PANTHER" id="PTHR13059">
    <property type="entry name" value="HMG-BOX TRANSCRIPTION FACTOR BBX"/>
    <property type="match status" value="1"/>
</dbReference>
<feature type="compositionally biased region" description="Basic and acidic residues" evidence="6">
    <location>
        <begin position="68"/>
        <end position="86"/>
    </location>
</feature>
<feature type="region of interest" description="Disordered" evidence="6">
    <location>
        <begin position="1044"/>
        <end position="1063"/>
    </location>
</feature>
<keyword evidence="9" id="KW-1185">Reference proteome</keyword>
<feature type="region of interest" description="Disordered" evidence="6">
    <location>
        <begin position="905"/>
        <end position="955"/>
    </location>
</feature>
<feature type="compositionally biased region" description="Low complexity" evidence="6">
    <location>
        <begin position="138"/>
        <end position="175"/>
    </location>
</feature>
<dbReference type="GO" id="GO:0005634">
    <property type="term" value="C:nucleus"/>
    <property type="evidence" value="ECO:0007669"/>
    <property type="project" value="TreeGrafter"/>
</dbReference>
<feature type="compositionally biased region" description="Low complexity" evidence="6">
    <location>
        <begin position="477"/>
        <end position="491"/>
    </location>
</feature>
<evidence type="ECO:0000256" key="6">
    <source>
        <dbReference type="SAM" id="MobiDB-lite"/>
    </source>
</evidence>
<feature type="compositionally biased region" description="Gly residues" evidence="6">
    <location>
        <begin position="1048"/>
        <end position="1062"/>
    </location>
</feature>
<feature type="domain" description="Protein capicua homolog-like" evidence="7">
    <location>
        <begin position="309"/>
        <end position="408"/>
    </location>
</feature>
<evidence type="ECO:0000256" key="2">
    <source>
        <dbReference type="ARBA" id="ARBA00023015"/>
    </source>
</evidence>
<dbReference type="InterPro" id="IPR032147">
    <property type="entry name" value="Cic_dom"/>
</dbReference>
<feature type="region of interest" description="Disordered" evidence="6">
    <location>
        <begin position="665"/>
        <end position="742"/>
    </location>
</feature>
<protein>
    <recommendedName>
        <fullName evidence="7">Protein capicua homolog-like domain-containing protein</fullName>
    </recommendedName>
</protein>
<keyword evidence="5" id="KW-0539">Nucleus</keyword>
<feature type="compositionally biased region" description="Low complexity" evidence="6">
    <location>
        <begin position="93"/>
        <end position="102"/>
    </location>
</feature>
<gene>
    <name evidence="8" type="ORF">MATL_G00127240</name>
</gene>
<dbReference type="Proteomes" id="UP001046870">
    <property type="component" value="Chromosome 10"/>
</dbReference>
<feature type="compositionally biased region" description="Basic and acidic residues" evidence="6">
    <location>
        <begin position="680"/>
        <end position="693"/>
    </location>
</feature>
<evidence type="ECO:0000259" key="7">
    <source>
        <dbReference type="Pfam" id="PF16090"/>
    </source>
</evidence>
<feature type="compositionally biased region" description="Basic and acidic residues" evidence="6">
    <location>
        <begin position="496"/>
        <end position="510"/>
    </location>
</feature>
<evidence type="ECO:0000256" key="4">
    <source>
        <dbReference type="ARBA" id="ARBA00023163"/>
    </source>
</evidence>
<dbReference type="PANTHER" id="PTHR13059:SF13">
    <property type="entry name" value="PROTEIN CAPICUA HOMOLOG"/>
    <property type="match status" value="1"/>
</dbReference>
<dbReference type="GO" id="GO:0000977">
    <property type="term" value="F:RNA polymerase II transcription regulatory region sequence-specific DNA binding"/>
    <property type="evidence" value="ECO:0007669"/>
    <property type="project" value="TreeGrafter"/>
</dbReference>
<evidence type="ECO:0000256" key="3">
    <source>
        <dbReference type="ARBA" id="ARBA00023125"/>
    </source>
</evidence>
<dbReference type="OrthoDB" id="10051111at2759"/>
<feature type="compositionally biased region" description="Basic and acidic residues" evidence="6">
    <location>
        <begin position="31"/>
        <end position="42"/>
    </location>
</feature>
<dbReference type="GO" id="GO:0000981">
    <property type="term" value="F:DNA-binding transcription factor activity, RNA polymerase II-specific"/>
    <property type="evidence" value="ECO:0007669"/>
    <property type="project" value="TreeGrafter"/>
</dbReference>
<feature type="region of interest" description="Disordered" evidence="6">
    <location>
        <begin position="1"/>
        <end position="264"/>
    </location>
</feature>
<dbReference type="EMBL" id="JAFDVH010000010">
    <property type="protein sequence ID" value="KAG7469286.1"/>
    <property type="molecule type" value="Genomic_DNA"/>
</dbReference>
<feature type="compositionally biased region" description="Polar residues" evidence="6">
    <location>
        <begin position="851"/>
        <end position="861"/>
    </location>
</feature>
<keyword evidence="4" id="KW-0804">Transcription</keyword>
<evidence type="ECO:0000256" key="1">
    <source>
        <dbReference type="ARBA" id="ARBA00022553"/>
    </source>
</evidence>
<evidence type="ECO:0000313" key="9">
    <source>
        <dbReference type="Proteomes" id="UP001046870"/>
    </source>
</evidence>
<keyword evidence="3" id="KW-0238">DNA-binding</keyword>
<evidence type="ECO:0000313" key="8">
    <source>
        <dbReference type="EMBL" id="KAG7469286.1"/>
    </source>
</evidence>
<feature type="compositionally biased region" description="Low complexity" evidence="6">
    <location>
        <begin position="580"/>
        <end position="589"/>
    </location>
</feature>
<feature type="compositionally biased region" description="Basic and acidic residues" evidence="6">
    <location>
        <begin position="835"/>
        <end position="844"/>
    </location>
</feature>
<keyword evidence="2" id="KW-0805">Transcription regulation</keyword>
<comment type="caution">
    <text evidence="8">The sequence shown here is derived from an EMBL/GenBank/DDBJ whole genome shotgun (WGS) entry which is preliminary data.</text>
</comment>
<dbReference type="Pfam" id="PF16090">
    <property type="entry name" value="DUF4819"/>
    <property type="match status" value="1"/>
</dbReference>
<accession>A0A9D3PVQ4</accession>
<feature type="compositionally biased region" description="Basic and acidic residues" evidence="6">
    <location>
        <begin position="414"/>
        <end position="437"/>
    </location>
</feature>
<name>A0A9D3PVQ4_MEGAT</name>
<sequence>MKPLKKQGGRSPPSTRAKGGKRRGAADTPAEGDRRERPRESGDGQTQAAAPPAPPAPARRQSPPAPDAPREEPGPGERAEDGRESAKAGGPHSNSTASAGNSPNPPSSRKTATFKARVPKKKYTYEHCAGSTPAPTHNSNYNNSSGGSSSNSTGSQSAAPSAAASEDSTDADALSQSSGPPEECGAGASQDRPGAGGGHEAERGPEGEGDGEGAPNSVRSSSTDTASEHSADLEPADPRGQPSPPSPRSPRPASHPSPVRWDAGLPAGLEDALAKGLKNQRRTVGVQLNGESALRHYPFRGGTSRDEPVDLILDAPPPGSAPVAVGTRVCVPFGGGEGEEGAGQLFREGVVSQVDPHPAVSFPYRVMLCEDRQVLGDRGAGEDERSRASAQAVWVSRQSLRLLIPPWELPQSEGARERERERERDRERDREREEMEVEREVIQLSIGMALGGGGRLGCAFPPRGVAGRHFSGPPPSSSSSSSSAGVAGSSAQGLAADREREGERERDRQKQPQTPDEDMEHRHILSKPPGYPGPHLSVVRGISTPLGTHLLSGPQPPPSPALLGPEVGIAPPHLPPLPPSAAARGSLPPLEKPAPQTPTPSSGGPGGGGSGSTSSSASSSRSRTPLTAAQQKYKKGDVVCTPNGIRKKFNGKQWRRLCSREGCMKESQRRGYCSRHLSMRTKEMEGGADRERGGGSSSGTVTPSDLRGLGGGRASSEFDWDDTSRDSSEASSRGGDSRPRLVLPSLLPQDFSRFDFDECEAATMLVSLGSSRSGTPSFSPVSNQSPFSPAPSPSPSPLFGFRPANFSPITASPVLPPRRHRHLSGTGGGATPKLGTERERERHPSGVLPSFHTNLTFTVPMSPSKRKPDAPPPPPAPAQDYGKPELEQADGGLGLNSATFRVLSPQTQPHAPGFPRPRGVATPSSRPPSSSAAASPPPMLVSPTPPSPLPRVVPVSQQPLRDSPVIVRNPEEHGQAPQPAAGLQVPVPINAAATNGAVLLRSPASTLVLVSSASSLPPAPPGLPAQASPALACVSAPGPAAGPALTGSGSGGRDMGGRGGAFAGPLQQPVPCHPSPTALLPLILPAESLHPAPRKDIIMGRPGTGWVEARYGEKLQSEEAQLRPLRQEEWESPL</sequence>
<keyword evidence="1" id="KW-0597">Phosphoprotein</keyword>
<dbReference type="AlphaFoldDB" id="A0A9D3PVQ4"/>